<dbReference type="InterPro" id="IPR000182">
    <property type="entry name" value="GNAT_dom"/>
</dbReference>
<dbReference type="Proteomes" id="UP000279994">
    <property type="component" value="Unassembled WGS sequence"/>
</dbReference>
<dbReference type="AlphaFoldDB" id="A0A3N0GQ84"/>
<keyword evidence="2" id="KW-0808">Transferase</keyword>
<dbReference type="CDD" id="cd04301">
    <property type="entry name" value="NAT_SF"/>
    <property type="match status" value="1"/>
</dbReference>
<comment type="caution">
    <text evidence="2">The sequence shown here is derived from an EMBL/GenBank/DDBJ whole genome shotgun (WGS) entry which is preliminary data.</text>
</comment>
<organism evidence="2 3">
    <name type="scientific">Nocardioides pocheonensis</name>
    <dbReference type="NCBI Taxonomy" id="661485"/>
    <lineage>
        <taxon>Bacteria</taxon>
        <taxon>Bacillati</taxon>
        <taxon>Actinomycetota</taxon>
        <taxon>Actinomycetes</taxon>
        <taxon>Propionibacteriales</taxon>
        <taxon>Nocardioidaceae</taxon>
        <taxon>Nocardioides</taxon>
    </lineage>
</organism>
<feature type="domain" description="N-acetyltransferase" evidence="1">
    <location>
        <begin position="125"/>
        <end position="269"/>
    </location>
</feature>
<proteinExistence type="predicted"/>
<dbReference type="PROSITE" id="PS51186">
    <property type="entry name" value="GNAT"/>
    <property type="match status" value="1"/>
</dbReference>
<keyword evidence="3" id="KW-1185">Reference proteome</keyword>
<dbReference type="EMBL" id="RJSF01000039">
    <property type="protein sequence ID" value="RNM14561.1"/>
    <property type="molecule type" value="Genomic_DNA"/>
</dbReference>
<evidence type="ECO:0000313" key="3">
    <source>
        <dbReference type="Proteomes" id="UP000279994"/>
    </source>
</evidence>
<dbReference type="InterPro" id="IPR016181">
    <property type="entry name" value="Acyl_CoA_acyltransferase"/>
</dbReference>
<protein>
    <submittedName>
        <fullName evidence="2">N-acetyltransferase</fullName>
    </submittedName>
</protein>
<dbReference type="GO" id="GO:0016747">
    <property type="term" value="F:acyltransferase activity, transferring groups other than amino-acyl groups"/>
    <property type="evidence" value="ECO:0007669"/>
    <property type="project" value="InterPro"/>
</dbReference>
<dbReference type="OrthoDB" id="9797456at2"/>
<evidence type="ECO:0000313" key="2">
    <source>
        <dbReference type="EMBL" id="RNM14561.1"/>
    </source>
</evidence>
<dbReference type="SUPFAM" id="SSF55729">
    <property type="entry name" value="Acyl-CoA N-acyltransferases (Nat)"/>
    <property type="match status" value="1"/>
</dbReference>
<sequence>MTPAPVGRFPAMDLPLAWHTDLAVLRLNGATVDERPDHLVVRSPANPLHHWGNLVLVTDAERVDEPEHWLEVFERELPEARHRSIGLVADPRDPEAWQALDLELDRDDVLATTTPPAQTRVPQGYLFKQLADAIEWEQSTGLRIQEFAADDPHEAEFERRSTGTRREASATGEAAWFGAFFGDRLVAELGIVLCGDGVARYQSVVTAADHRRRGLAGHLLGVAADWAAEHGAHRWVIVADDGSDAARLYRARGFQPAGRGVRAGRKPPA</sequence>
<name>A0A3N0GQ84_9ACTN</name>
<dbReference type="Gene3D" id="3.40.630.30">
    <property type="match status" value="1"/>
</dbReference>
<gene>
    <name evidence="2" type="ORF">EFL26_10770</name>
</gene>
<reference evidence="2 3" key="1">
    <citation type="submission" date="2018-11" db="EMBL/GenBank/DDBJ databases">
        <authorList>
            <person name="Li F."/>
        </authorList>
    </citation>
    <scope>NUCLEOTIDE SEQUENCE [LARGE SCALE GENOMIC DNA]</scope>
    <source>
        <strain evidence="2 3">Gsoil 818</strain>
    </source>
</reference>
<dbReference type="Pfam" id="PF00583">
    <property type="entry name" value="Acetyltransf_1"/>
    <property type="match status" value="1"/>
</dbReference>
<accession>A0A3N0GQ84</accession>
<evidence type="ECO:0000259" key="1">
    <source>
        <dbReference type="PROSITE" id="PS51186"/>
    </source>
</evidence>